<dbReference type="SUPFAM" id="SSF51905">
    <property type="entry name" value="FAD/NAD(P)-binding domain"/>
    <property type="match status" value="1"/>
</dbReference>
<evidence type="ECO:0000313" key="7">
    <source>
        <dbReference type="Proteomes" id="UP001287356"/>
    </source>
</evidence>
<feature type="domain" description="FAD/NAD(P)-binding" evidence="5">
    <location>
        <begin position="4"/>
        <end position="296"/>
    </location>
</feature>
<dbReference type="Proteomes" id="UP001287356">
    <property type="component" value="Unassembled WGS sequence"/>
</dbReference>
<comment type="similarity">
    <text evidence="1">Belongs to the FAD-dependent oxidoreductase family.</text>
</comment>
<keyword evidence="4" id="KW-0560">Oxidoreductase</keyword>
<dbReference type="GO" id="GO:0050660">
    <property type="term" value="F:flavin adenine dinucleotide binding"/>
    <property type="evidence" value="ECO:0007669"/>
    <property type="project" value="TreeGrafter"/>
</dbReference>
<evidence type="ECO:0000256" key="1">
    <source>
        <dbReference type="ARBA" id="ARBA00006442"/>
    </source>
</evidence>
<dbReference type="GO" id="GO:0004174">
    <property type="term" value="F:electron-transferring-flavoprotein dehydrogenase activity"/>
    <property type="evidence" value="ECO:0007669"/>
    <property type="project" value="TreeGrafter"/>
</dbReference>
<evidence type="ECO:0000259" key="5">
    <source>
        <dbReference type="Pfam" id="PF07992"/>
    </source>
</evidence>
<evidence type="ECO:0000256" key="3">
    <source>
        <dbReference type="ARBA" id="ARBA00022827"/>
    </source>
</evidence>
<sequence length="378" mass="40066">MAKTVVILGGSFAGLHVAHALLKKRDADLKVILVSKNSHFYWNIASVRAIVPGIYKDEEIFKPISEALSRYPETSYELVVGTAEAADFEAKTVSVTTASSSEPRSISYDQLLLATGSRTAVTGVPWKAAGSYEEAVALLHATAEKAEAASHIVVAGAGSTGVEVAGELGFAWGKTKEIVLLCAEDKLLGGDIVSSAAANELKKLNVRVEYGTRVEDTKPSESDPKKTDITVSSTEAKTITTDLYLPTFGLVPNSEFIDAKYLEDGARKGLVAVDEFLRVKDTTNVWSAGDLVSNPRAGFMITQKQAAAVAKNIELALAGKPPLAAKGMPVDILAISTGRSRGAGRMGSFRLPSFGVWLAKGRQLGLNMFPSYLDGSVA</sequence>
<dbReference type="EMBL" id="JAULSN010000004">
    <property type="protein sequence ID" value="KAK3374394.1"/>
    <property type="molecule type" value="Genomic_DNA"/>
</dbReference>
<dbReference type="PANTHER" id="PTHR43735">
    <property type="entry name" value="APOPTOSIS-INDUCING FACTOR 1"/>
    <property type="match status" value="1"/>
</dbReference>
<dbReference type="InterPro" id="IPR036188">
    <property type="entry name" value="FAD/NAD-bd_sf"/>
</dbReference>
<dbReference type="InterPro" id="IPR023753">
    <property type="entry name" value="FAD/NAD-binding_dom"/>
</dbReference>
<keyword evidence="2" id="KW-0285">Flavoprotein</keyword>
<reference evidence="6" key="2">
    <citation type="submission" date="2023-06" db="EMBL/GenBank/DDBJ databases">
        <authorList>
            <consortium name="Lawrence Berkeley National Laboratory"/>
            <person name="Haridas S."/>
            <person name="Hensen N."/>
            <person name="Bonometti L."/>
            <person name="Westerberg I."/>
            <person name="Brannstrom I.O."/>
            <person name="Guillou S."/>
            <person name="Cros-Aarteil S."/>
            <person name="Calhoun S."/>
            <person name="Kuo A."/>
            <person name="Mondo S."/>
            <person name="Pangilinan J."/>
            <person name="Riley R."/>
            <person name="Labutti K."/>
            <person name="Andreopoulos B."/>
            <person name="Lipzen A."/>
            <person name="Chen C."/>
            <person name="Yanf M."/>
            <person name="Daum C."/>
            <person name="Ng V."/>
            <person name="Clum A."/>
            <person name="Steindorff A."/>
            <person name="Ohm R."/>
            <person name="Martin F."/>
            <person name="Silar P."/>
            <person name="Natvig D."/>
            <person name="Lalanne C."/>
            <person name="Gautier V."/>
            <person name="Ament-Velasquez S.L."/>
            <person name="Kruys A."/>
            <person name="Hutchinson M.I."/>
            <person name="Powell A.J."/>
            <person name="Barry K."/>
            <person name="Miller A.N."/>
            <person name="Grigoriev I.V."/>
            <person name="Debuchy R."/>
            <person name="Gladieux P."/>
            <person name="Thoren M.H."/>
            <person name="Johannesson H."/>
        </authorList>
    </citation>
    <scope>NUCLEOTIDE SEQUENCE</scope>
    <source>
        <strain evidence="6">CBS 958.72</strain>
    </source>
</reference>
<dbReference type="AlphaFoldDB" id="A0AAE0KD40"/>
<dbReference type="PRINTS" id="PR00368">
    <property type="entry name" value="FADPNR"/>
</dbReference>
<name>A0AAE0KD40_9PEZI</name>
<accession>A0AAE0KD40</accession>
<organism evidence="6 7">
    <name type="scientific">Lasiosphaeria ovina</name>
    <dbReference type="NCBI Taxonomy" id="92902"/>
    <lineage>
        <taxon>Eukaryota</taxon>
        <taxon>Fungi</taxon>
        <taxon>Dikarya</taxon>
        <taxon>Ascomycota</taxon>
        <taxon>Pezizomycotina</taxon>
        <taxon>Sordariomycetes</taxon>
        <taxon>Sordariomycetidae</taxon>
        <taxon>Sordariales</taxon>
        <taxon>Lasiosphaeriaceae</taxon>
        <taxon>Lasiosphaeria</taxon>
    </lineage>
</organism>
<dbReference type="PANTHER" id="PTHR43735:SF3">
    <property type="entry name" value="FERROPTOSIS SUPPRESSOR PROTEIN 1"/>
    <property type="match status" value="1"/>
</dbReference>
<evidence type="ECO:0000313" key="6">
    <source>
        <dbReference type="EMBL" id="KAK3374394.1"/>
    </source>
</evidence>
<dbReference type="Pfam" id="PF07992">
    <property type="entry name" value="Pyr_redox_2"/>
    <property type="match status" value="1"/>
</dbReference>
<protein>
    <recommendedName>
        <fullName evidence="5">FAD/NAD(P)-binding domain-containing protein</fullName>
    </recommendedName>
</protein>
<evidence type="ECO:0000256" key="4">
    <source>
        <dbReference type="ARBA" id="ARBA00023002"/>
    </source>
</evidence>
<proteinExistence type="inferred from homology"/>
<keyword evidence="7" id="KW-1185">Reference proteome</keyword>
<keyword evidence="3" id="KW-0274">FAD</keyword>
<comment type="caution">
    <text evidence="6">The sequence shown here is derived from an EMBL/GenBank/DDBJ whole genome shotgun (WGS) entry which is preliminary data.</text>
</comment>
<dbReference type="Gene3D" id="3.50.50.100">
    <property type="match status" value="1"/>
</dbReference>
<dbReference type="GO" id="GO:0005737">
    <property type="term" value="C:cytoplasm"/>
    <property type="evidence" value="ECO:0007669"/>
    <property type="project" value="TreeGrafter"/>
</dbReference>
<reference evidence="6" key="1">
    <citation type="journal article" date="2023" name="Mol. Phylogenet. Evol.">
        <title>Genome-scale phylogeny and comparative genomics of the fungal order Sordariales.</title>
        <authorList>
            <person name="Hensen N."/>
            <person name="Bonometti L."/>
            <person name="Westerberg I."/>
            <person name="Brannstrom I.O."/>
            <person name="Guillou S."/>
            <person name="Cros-Aarteil S."/>
            <person name="Calhoun S."/>
            <person name="Haridas S."/>
            <person name="Kuo A."/>
            <person name="Mondo S."/>
            <person name="Pangilinan J."/>
            <person name="Riley R."/>
            <person name="LaButti K."/>
            <person name="Andreopoulos B."/>
            <person name="Lipzen A."/>
            <person name="Chen C."/>
            <person name="Yan M."/>
            <person name="Daum C."/>
            <person name="Ng V."/>
            <person name="Clum A."/>
            <person name="Steindorff A."/>
            <person name="Ohm R.A."/>
            <person name="Martin F."/>
            <person name="Silar P."/>
            <person name="Natvig D.O."/>
            <person name="Lalanne C."/>
            <person name="Gautier V."/>
            <person name="Ament-Velasquez S.L."/>
            <person name="Kruys A."/>
            <person name="Hutchinson M.I."/>
            <person name="Powell A.J."/>
            <person name="Barry K."/>
            <person name="Miller A.N."/>
            <person name="Grigoriev I.V."/>
            <person name="Debuchy R."/>
            <person name="Gladieux P."/>
            <person name="Hiltunen Thoren M."/>
            <person name="Johannesson H."/>
        </authorList>
    </citation>
    <scope>NUCLEOTIDE SEQUENCE</scope>
    <source>
        <strain evidence="6">CBS 958.72</strain>
    </source>
</reference>
<evidence type="ECO:0000256" key="2">
    <source>
        <dbReference type="ARBA" id="ARBA00022630"/>
    </source>
</evidence>
<gene>
    <name evidence="6" type="ORF">B0T24DRAFT_527892</name>
</gene>